<comment type="caution">
    <text evidence="15">The sequence shown here is derived from an EMBL/GenBank/DDBJ whole genome shotgun (WGS) entry which is preliminary data.</text>
</comment>
<feature type="transmembrane region" description="Helical" evidence="13">
    <location>
        <begin position="181"/>
        <end position="204"/>
    </location>
</feature>
<gene>
    <name evidence="15" type="primary">yidC</name>
    <name evidence="15" type="ORF">GCM10009721_11200</name>
</gene>
<feature type="transmembrane region" description="Helical" evidence="13">
    <location>
        <begin position="224"/>
        <end position="250"/>
    </location>
</feature>
<proteinExistence type="inferred from homology"/>
<comment type="subunit">
    <text evidence="8">Interacts with the Sec translocase complex via SecD. Specifically interacts with transmembrane segments of nascent integral membrane proteins during membrane integration.</text>
</comment>
<dbReference type="RefSeq" id="WP_081920477.1">
    <property type="nucleotide sequence ID" value="NZ_BMNZ01000002.1"/>
</dbReference>
<evidence type="ECO:0000256" key="6">
    <source>
        <dbReference type="ARBA" id="ARBA00023136"/>
    </source>
</evidence>
<evidence type="ECO:0000256" key="5">
    <source>
        <dbReference type="ARBA" id="ARBA00022989"/>
    </source>
</evidence>
<evidence type="ECO:0000256" key="12">
    <source>
        <dbReference type="RuleBase" id="RU003945"/>
    </source>
</evidence>
<evidence type="ECO:0000256" key="1">
    <source>
        <dbReference type="ARBA" id="ARBA00004141"/>
    </source>
</evidence>
<name>A0ABQ2HRT5_9MICO</name>
<dbReference type="InterPro" id="IPR028055">
    <property type="entry name" value="YidC/Oxa/ALB_C"/>
</dbReference>
<feature type="transmembrane region" description="Helical" evidence="13">
    <location>
        <begin position="41"/>
        <end position="64"/>
    </location>
</feature>
<keyword evidence="5 13" id="KW-1133">Transmembrane helix</keyword>
<dbReference type="InterPro" id="IPR001708">
    <property type="entry name" value="YidC/ALB3/OXA1/COX18"/>
</dbReference>
<comment type="similarity">
    <text evidence="2">Belongs to the OXA1/ALB3/YidC family. Type 1 subfamily.</text>
</comment>
<dbReference type="Pfam" id="PF02096">
    <property type="entry name" value="60KD_IMP"/>
    <property type="match status" value="1"/>
</dbReference>
<evidence type="ECO:0000256" key="11">
    <source>
        <dbReference type="ARBA" id="ARBA00033342"/>
    </source>
</evidence>
<dbReference type="NCBIfam" id="TIGR03592">
    <property type="entry name" value="yidC_oxa1_cterm"/>
    <property type="match status" value="1"/>
</dbReference>
<comment type="function">
    <text evidence="7">Required for the insertion and/or proper folding and/or complex formation of integral membrane proteins into the membrane. Involved in integration of membrane proteins that insert both dependently and independently of the Sec translocase complex, as well as at least some lipoproteins. Aids folding of multispanning membrane proteins.</text>
</comment>
<keyword evidence="4 12" id="KW-0812">Transmembrane</keyword>
<evidence type="ECO:0000256" key="9">
    <source>
        <dbReference type="ARBA" id="ARBA00031538"/>
    </source>
</evidence>
<evidence type="ECO:0000256" key="7">
    <source>
        <dbReference type="ARBA" id="ARBA00025034"/>
    </source>
</evidence>
<reference evidence="16" key="1">
    <citation type="journal article" date="2019" name="Int. J. Syst. Evol. Microbiol.">
        <title>The Global Catalogue of Microorganisms (GCM) 10K type strain sequencing project: providing services to taxonomists for standard genome sequencing and annotation.</title>
        <authorList>
            <consortium name="The Broad Institute Genomics Platform"/>
            <consortium name="The Broad Institute Genome Sequencing Center for Infectious Disease"/>
            <person name="Wu L."/>
            <person name="Ma J."/>
        </authorList>
    </citation>
    <scope>NUCLEOTIDE SEQUENCE [LARGE SCALE GENOMIC DNA]</scope>
    <source>
        <strain evidence="16">JCM 1365</strain>
    </source>
</reference>
<evidence type="ECO:0000256" key="13">
    <source>
        <dbReference type="SAM" id="Phobius"/>
    </source>
</evidence>
<organism evidence="15 16">
    <name type="scientific">Terrabacter tumescens</name>
    <dbReference type="NCBI Taxonomy" id="60443"/>
    <lineage>
        <taxon>Bacteria</taxon>
        <taxon>Bacillati</taxon>
        <taxon>Actinomycetota</taxon>
        <taxon>Actinomycetes</taxon>
        <taxon>Micrococcales</taxon>
        <taxon>Intrasporangiaceae</taxon>
        <taxon>Terrabacter</taxon>
    </lineage>
</organism>
<evidence type="ECO:0000259" key="14">
    <source>
        <dbReference type="Pfam" id="PF02096"/>
    </source>
</evidence>
<dbReference type="PANTHER" id="PTHR12428:SF65">
    <property type="entry name" value="CYTOCHROME C OXIDASE ASSEMBLY PROTEIN COX18, MITOCHONDRIAL"/>
    <property type="match status" value="1"/>
</dbReference>
<evidence type="ECO:0000256" key="8">
    <source>
        <dbReference type="ARBA" id="ARBA00026028"/>
    </source>
</evidence>
<accession>A0ABQ2HRT5</accession>
<comment type="subcellular location">
    <subcellularLocation>
        <location evidence="1 12">Membrane</location>
        <topology evidence="1 12">Multi-pass membrane protein</topology>
    </subcellularLocation>
</comment>
<dbReference type="EMBL" id="BMNZ01000002">
    <property type="protein sequence ID" value="GGM87979.1"/>
    <property type="molecule type" value="Genomic_DNA"/>
</dbReference>
<evidence type="ECO:0000256" key="10">
    <source>
        <dbReference type="ARBA" id="ARBA00033245"/>
    </source>
</evidence>
<dbReference type="PANTHER" id="PTHR12428">
    <property type="entry name" value="OXA1"/>
    <property type="match status" value="1"/>
</dbReference>
<keyword evidence="16" id="KW-1185">Reference proteome</keyword>
<evidence type="ECO:0000313" key="16">
    <source>
        <dbReference type="Proteomes" id="UP000623461"/>
    </source>
</evidence>
<dbReference type="Proteomes" id="UP000623461">
    <property type="component" value="Unassembled WGS sequence"/>
</dbReference>
<evidence type="ECO:0000313" key="15">
    <source>
        <dbReference type="EMBL" id="GGM87979.1"/>
    </source>
</evidence>
<protein>
    <recommendedName>
        <fullName evidence="3">Membrane protein insertase YidC</fullName>
    </recommendedName>
    <alternativeName>
        <fullName evidence="11">Foldase YidC</fullName>
    </alternativeName>
    <alternativeName>
        <fullName evidence="10">Membrane integrase YidC</fullName>
    </alternativeName>
    <alternativeName>
        <fullName evidence="9">Membrane protein YidC</fullName>
    </alternativeName>
</protein>
<evidence type="ECO:0000256" key="2">
    <source>
        <dbReference type="ARBA" id="ARBA00010527"/>
    </source>
</evidence>
<evidence type="ECO:0000256" key="4">
    <source>
        <dbReference type="ARBA" id="ARBA00022692"/>
    </source>
</evidence>
<evidence type="ECO:0000256" key="3">
    <source>
        <dbReference type="ARBA" id="ARBA00015325"/>
    </source>
</evidence>
<sequence>MPAQMSDILPALLSPVTHAVAAVLAATHDVAGAIGLSPGSAGAWLLAILLLVVAVRTVLLPVTVHGVRSSHARAHAAPQLRQLRQRYAGNRDLDQLTAMRAEQKAIHAEHGVSGWSLAPALLQLPLFYALYRVVSDLTAGQSVGHAVGALDAGLVASASAASVAGLHLTSHLGATAASNPVAGLALVAVALGAAALSLLTQRWFVLPMVDVADLPEGMATVQRLMPWLGAVGVLAAAVFVPAGLVVYWFFNNAWTFAQQGLIWRFAPTPGSPAAARREATALEGAGS</sequence>
<feature type="domain" description="Membrane insertase YidC/Oxa/ALB C-terminal" evidence="14">
    <location>
        <begin position="44"/>
        <end position="262"/>
    </location>
</feature>
<keyword evidence="6 13" id="KW-0472">Membrane</keyword>